<dbReference type="AlphaFoldDB" id="A0A8C4I1Y3"/>
<dbReference type="Proteomes" id="UP000694389">
    <property type="component" value="Unassembled WGS sequence"/>
</dbReference>
<sequence>MTFSSKRIHQSFQLQVQLPFTDLGVLLTAGSVFSLLGFAMGEEDKAVGLGRAEIERDGSHPLGVPLGEADVGLGSLERNGVQGGHILTLV</sequence>
<reference evidence="1" key="2">
    <citation type="submission" date="2025-09" db="UniProtKB">
        <authorList>
            <consortium name="Ensembl"/>
        </authorList>
    </citation>
    <scope>IDENTIFICATION</scope>
</reference>
<name>A0A8C4I1Y3_DICLA</name>
<reference evidence="1" key="1">
    <citation type="submission" date="2025-08" db="UniProtKB">
        <authorList>
            <consortium name="Ensembl"/>
        </authorList>
    </citation>
    <scope>IDENTIFICATION</scope>
</reference>
<organism evidence="1 2">
    <name type="scientific">Dicentrarchus labrax</name>
    <name type="common">European seabass</name>
    <name type="synonym">Morone labrax</name>
    <dbReference type="NCBI Taxonomy" id="13489"/>
    <lineage>
        <taxon>Eukaryota</taxon>
        <taxon>Metazoa</taxon>
        <taxon>Chordata</taxon>
        <taxon>Craniata</taxon>
        <taxon>Vertebrata</taxon>
        <taxon>Euteleostomi</taxon>
        <taxon>Actinopterygii</taxon>
        <taxon>Neopterygii</taxon>
        <taxon>Teleostei</taxon>
        <taxon>Neoteleostei</taxon>
        <taxon>Acanthomorphata</taxon>
        <taxon>Eupercaria</taxon>
        <taxon>Moronidae</taxon>
        <taxon>Dicentrarchus</taxon>
    </lineage>
</organism>
<evidence type="ECO:0000313" key="1">
    <source>
        <dbReference type="Ensembl" id="ENSDLAP00005050753.2"/>
    </source>
</evidence>
<protein>
    <submittedName>
        <fullName evidence="1">Uncharacterized protein</fullName>
    </submittedName>
</protein>
<keyword evidence="2" id="KW-1185">Reference proteome</keyword>
<evidence type="ECO:0000313" key="2">
    <source>
        <dbReference type="Proteomes" id="UP000694389"/>
    </source>
</evidence>
<dbReference type="Ensembl" id="ENSDLAT00005054070.2">
    <property type="protein sequence ID" value="ENSDLAP00005050753.2"/>
    <property type="gene ID" value="ENSDLAG00005022123.2"/>
</dbReference>
<dbReference type="GeneTree" id="ENSGT00990000204009"/>
<proteinExistence type="predicted"/>
<accession>A0A8C4I1Y3</accession>